<gene>
    <name evidence="2" type="ORF">SPPG_08954</name>
</gene>
<feature type="compositionally biased region" description="Polar residues" evidence="1">
    <location>
        <begin position="394"/>
        <end position="403"/>
    </location>
</feature>
<dbReference type="GeneID" id="27692079"/>
<dbReference type="RefSeq" id="XP_016610689.1">
    <property type="nucleotide sequence ID" value="XM_016757104.1"/>
</dbReference>
<proteinExistence type="predicted"/>
<evidence type="ECO:0000313" key="2">
    <source>
        <dbReference type="EMBL" id="KND02650.1"/>
    </source>
</evidence>
<feature type="region of interest" description="Disordered" evidence="1">
    <location>
        <begin position="165"/>
        <end position="185"/>
    </location>
</feature>
<dbReference type="Proteomes" id="UP000053201">
    <property type="component" value="Unassembled WGS sequence"/>
</dbReference>
<sequence length="486" mass="54030">MHASIALRTCIPRIHVAIGPCLEAYRSAINTTNSKDRIKELGSVCGANVNVTRHRTEAHLVRQLVELFDQEKPDLIILNPGILARGAVVLKGVLREIHAQAAECKQAVNIQEVIPKVLDPSDLTSLCPAGSIQNLGDASYSIAITEFCRKFHEAQAKAALAKTNVSESDPVQDENPRNATVTGNKPAESRMTDLQFQPKLYSRNRAVQAAVIAESIRLDRYPLGDEDEEEILQRNSEAFAKSALLGEGDNEDGEQVASTLLASTSEQHREEMTEGNVPAITSSSQHSVAKGQSKQRGSKDHATRFSEHVARKQYDREWRKGREVTRSPAEDSTPKREWKSRKRISEKVAQDTLPQDTSEAPANETIPQRPPRRTITVLAQSTPSSPTFERREITPQSTPSSPTFEKREITPQSTPSSPTFEKREITPDGPDYEKIADESSWQSPNTISEQINGQRPAAGDYLNLFEEQYFGELIDKLERSTSTKDW</sequence>
<keyword evidence="3" id="KW-1185">Reference proteome</keyword>
<accession>A0A0L0HNX8</accession>
<dbReference type="AlphaFoldDB" id="A0A0L0HNX8"/>
<protein>
    <submittedName>
        <fullName evidence="2">Uncharacterized protein</fullName>
    </submittedName>
</protein>
<dbReference type="OrthoDB" id="10367375at2759"/>
<organism evidence="2 3">
    <name type="scientific">Spizellomyces punctatus (strain DAOM BR117)</name>
    <dbReference type="NCBI Taxonomy" id="645134"/>
    <lineage>
        <taxon>Eukaryota</taxon>
        <taxon>Fungi</taxon>
        <taxon>Fungi incertae sedis</taxon>
        <taxon>Chytridiomycota</taxon>
        <taxon>Chytridiomycota incertae sedis</taxon>
        <taxon>Chytridiomycetes</taxon>
        <taxon>Spizellomycetales</taxon>
        <taxon>Spizellomycetaceae</taxon>
        <taxon>Spizellomyces</taxon>
    </lineage>
</organism>
<feature type="compositionally biased region" description="Basic and acidic residues" evidence="1">
    <location>
        <begin position="420"/>
        <end position="432"/>
    </location>
</feature>
<name>A0A0L0HNX8_SPIPD</name>
<evidence type="ECO:0000256" key="1">
    <source>
        <dbReference type="SAM" id="MobiDB-lite"/>
    </source>
</evidence>
<feature type="compositionally biased region" description="Polar residues" evidence="1">
    <location>
        <begin position="410"/>
        <end position="419"/>
    </location>
</feature>
<feature type="compositionally biased region" description="Polar residues" evidence="1">
    <location>
        <begin position="279"/>
        <end position="295"/>
    </location>
</feature>
<dbReference type="EMBL" id="KQ257452">
    <property type="protein sequence ID" value="KND02650.1"/>
    <property type="molecule type" value="Genomic_DNA"/>
</dbReference>
<dbReference type="InParanoid" id="A0A0L0HNX8"/>
<feature type="compositionally biased region" description="Polar residues" evidence="1">
    <location>
        <begin position="377"/>
        <end position="387"/>
    </location>
</feature>
<feature type="compositionally biased region" description="Basic and acidic residues" evidence="1">
    <location>
        <begin position="297"/>
        <end position="349"/>
    </location>
</feature>
<feature type="region of interest" description="Disordered" evidence="1">
    <location>
        <begin position="264"/>
        <end position="432"/>
    </location>
</feature>
<reference evidence="2 3" key="1">
    <citation type="submission" date="2009-08" db="EMBL/GenBank/DDBJ databases">
        <title>The Genome Sequence of Spizellomyces punctatus strain DAOM BR117.</title>
        <authorList>
            <consortium name="The Broad Institute Genome Sequencing Platform"/>
            <person name="Russ C."/>
            <person name="Cuomo C."/>
            <person name="Shea T."/>
            <person name="Young S.K."/>
            <person name="Zeng Q."/>
            <person name="Koehrsen M."/>
            <person name="Haas B."/>
            <person name="Borodovsky M."/>
            <person name="Guigo R."/>
            <person name="Alvarado L."/>
            <person name="Berlin A."/>
            <person name="Bochicchio J."/>
            <person name="Borenstein D."/>
            <person name="Chapman S."/>
            <person name="Chen Z."/>
            <person name="Engels R."/>
            <person name="Freedman E."/>
            <person name="Gellesch M."/>
            <person name="Goldberg J."/>
            <person name="Griggs A."/>
            <person name="Gujja S."/>
            <person name="Heiman D."/>
            <person name="Hepburn T."/>
            <person name="Howarth C."/>
            <person name="Jen D."/>
            <person name="Larson L."/>
            <person name="Lewis B."/>
            <person name="Mehta T."/>
            <person name="Park D."/>
            <person name="Pearson M."/>
            <person name="Roberts A."/>
            <person name="Saif S."/>
            <person name="Shenoy N."/>
            <person name="Sisk P."/>
            <person name="Stolte C."/>
            <person name="Sykes S."/>
            <person name="Thomson T."/>
            <person name="Walk T."/>
            <person name="White J."/>
            <person name="Yandava C."/>
            <person name="Burger G."/>
            <person name="Gray M.W."/>
            <person name="Holland P.W.H."/>
            <person name="King N."/>
            <person name="Lang F.B.F."/>
            <person name="Roger A.J."/>
            <person name="Ruiz-Trillo I."/>
            <person name="Lander E."/>
            <person name="Nusbaum C."/>
        </authorList>
    </citation>
    <scope>NUCLEOTIDE SEQUENCE [LARGE SCALE GENOMIC DNA]</scope>
    <source>
        <strain evidence="2 3">DAOM BR117</strain>
    </source>
</reference>
<evidence type="ECO:0000313" key="3">
    <source>
        <dbReference type="Proteomes" id="UP000053201"/>
    </source>
</evidence>
<dbReference type="VEuPathDB" id="FungiDB:SPPG_08954"/>